<accession>A0A8S1RVU4</accession>
<dbReference type="AlphaFoldDB" id="A0A8S1RVU4"/>
<organism evidence="1 2">
    <name type="scientific">Paramecium pentaurelia</name>
    <dbReference type="NCBI Taxonomy" id="43138"/>
    <lineage>
        <taxon>Eukaryota</taxon>
        <taxon>Sar</taxon>
        <taxon>Alveolata</taxon>
        <taxon>Ciliophora</taxon>
        <taxon>Intramacronucleata</taxon>
        <taxon>Oligohymenophorea</taxon>
        <taxon>Peniculida</taxon>
        <taxon>Parameciidae</taxon>
        <taxon>Paramecium</taxon>
    </lineage>
</organism>
<proteinExistence type="predicted"/>
<evidence type="ECO:0000313" key="1">
    <source>
        <dbReference type="EMBL" id="CAD8132198.1"/>
    </source>
</evidence>
<reference evidence="1" key="1">
    <citation type="submission" date="2021-01" db="EMBL/GenBank/DDBJ databases">
        <authorList>
            <consortium name="Genoscope - CEA"/>
            <person name="William W."/>
        </authorList>
    </citation>
    <scope>NUCLEOTIDE SEQUENCE</scope>
</reference>
<name>A0A8S1RVU4_9CILI</name>
<dbReference type="EMBL" id="CAJJDO010000001">
    <property type="protein sequence ID" value="CAD8132198.1"/>
    <property type="molecule type" value="Genomic_DNA"/>
</dbReference>
<sequence>MQQNPLQLFLSILAAREEVIFMIRIIGHQMHEDCRNRLGTLKELSEEIYRGEQKRENLENYLYQHLGECYRKLFLPKIIQKYSKITQYYLVKTQIYFPKQGQQLCQDIVNQPNIRTTIQQIIHEPLVGILKFIIKNQQQKLKHELSHLLNYEQEDRCNRNEKFYSEPLILGVYGLRYLNDLHRKYCYTVSRHCKRNVYDVLSIDDNTKVLYLQGGGFISLVSSITKLKDKSVDNTQSVYIPVESTVEIITQRYEKLIKELMDQNSHVQKSVNRYYEQYKRYKMKPLPLKSYSTPKSKVQEIKSQRSNQQRTFESGPMLSDMDFNNSVRLKYEKCRTQKQSDIFMSGFVSPKQTLVRKQRSVKNYEVAFLKPSAQQPFTDFPLKIISNKNRKQN</sequence>
<dbReference type="OrthoDB" id="298371at2759"/>
<gene>
    <name evidence="1" type="ORF">PPENT_87.1.T0010491</name>
</gene>
<keyword evidence="2" id="KW-1185">Reference proteome</keyword>
<comment type="caution">
    <text evidence="1">The sequence shown here is derived from an EMBL/GenBank/DDBJ whole genome shotgun (WGS) entry which is preliminary data.</text>
</comment>
<dbReference type="Proteomes" id="UP000689195">
    <property type="component" value="Unassembled WGS sequence"/>
</dbReference>
<protein>
    <submittedName>
        <fullName evidence="1">Uncharacterized protein</fullName>
    </submittedName>
</protein>
<evidence type="ECO:0000313" key="2">
    <source>
        <dbReference type="Proteomes" id="UP000689195"/>
    </source>
</evidence>